<evidence type="ECO:0000256" key="8">
    <source>
        <dbReference type="ARBA" id="ARBA00045608"/>
    </source>
</evidence>
<evidence type="ECO:0000313" key="12">
    <source>
        <dbReference type="Proteomes" id="UP000053328"/>
    </source>
</evidence>
<dbReference type="VEuPathDB" id="FungiDB:PV08_01456"/>
<evidence type="ECO:0000256" key="5">
    <source>
        <dbReference type="ARBA" id="ARBA00022824"/>
    </source>
</evidence>
<evidence type="ECO:0000256" key="6">
    <source>
        <dbReference type="ARBA" id="ARBA00022989"/>
    </source>
</evidence>
<sequence>MSSPPQKVSLYSVNDLKNATDDALAPYLTSLPKPYTFKQLHSSTNVRLILGYTAVIIAGVLFYADYKLGWDATKAYTGPACVAYFVLNSLLTYWIWAVEAGTVFVGTREGGQKLTLKSSSQKYSPSYKLKVSYEAPSGKKWENKEIEGSFTQWFNTHGYLQKKEFQSWLAENIEVLGVAKKEGKAAISEPATDNIEPIDDATLAAISSAGGMNFSSGVDAVGPAPPVPATPSTTKKGRSKKKA</sequence>
<dbReference type="PANTHER" id="PTHR13085">
    <property type="entry name" value="MICROSOMAL SIGNAL PEPTIDASE 25 KDA SUBUNIT"/>
    <property type="match status" value="1"/>
</dbReference>
<evidence type="ECO:0000256" key="3">
    <source>
        <dbReference type="ARBA" id="ARBA00017057"/>
    </source>
</evidence>
<dbReference type="Pfam" id="PF06703">
    <property type="entry name" value="SPC25"/>
    <property type="match status" value="1"/>
</dbReference>
<name>A0A0D2A7W2_9EURO</name>
<evidence type="ECO:0000256" key="9">
    <source>
        <dbReference type="SAM" id="MobiDB-lite"/>
    </source>
</evidence>
<keyword evidence="12" id="KW-1185">Reference proteome</keyword>
<dbReference type="STRING" id="91928.A0A0D2A7W2"/>
<keyword evidence="7 10" id="KW-0472">Membrane</keyword>
<evidence type="ECO:0000256" key="2">
    <source>
        <dbReference type="ARBA" id="ARBA00007324"/>
    </source>
</evidence>
<comment type="function">
    <text evidence="8">Component of the signal peptidase complex (SPC) which catalyzes the cleavage of N-terminal signal sequences from nascent proteins as they are translocated into the lumen of the endoplasmic reticulum. Enhances the enzymatic activity of SPC and facilitates the interactions between different components of the translocation site.</text>
</comment>
<feature type="region of interest" description="Disordered" evidence="9">
    <location>
        <begin position="215"/>
        <end position="243"/>
    </location>
</feature>
<keyword evidence="6 10" id="KW-1133">Transmembrane helix</keyword>
<evidence type="ECO:0000313" key="11">
    <source>
        <dbReference type="EMBL" id="KIW20877.1"/>
    </source>
</evidence>
<dbReference type="AlphaFoldDB" id="A0A0D2A7W2"/>
<comment type="subcellular location">
    <subcellularLocation>
        <location evidence="1">Endoplasmic reticulum membrane</location>
        <topology evidence="1">Multi-pass membrane protein</topology>
    </subcellularLocation>
</comment>
<protein>
    <recommendedName>
        <fullName evidence="3">Signal peptidase complex subunit 2</fullName>
    </recommendedName>
</protein>
<reference evidence="11 12" key="1">
    <citation type="submission" date="2015-01" db="EMBL/GenBank/DDBJ databases">
        <title>The Genome Sequence of Exophiala spinifera CBS89968.</title>
        <authorList>
            <consortium name="The Broad Institute Genomics Platform"/>
            <person name="Cuomo C."/>
            <person name="de Hoog S."/>
            <person name="Gorbushina A."/>
            <person name="Stielow B."/>
            <person name="Teixiera M."/>
            <person name="Abouelleil A."/>
            <person name="Chapman S.B."/>
            <person name="Priest M."/>
            <person name="Young S.K."/>
            <person name="Wortman J."/>
            <person name="Nusbaum C."/>
            <person name="Birren B."/>
        </authorList>
    </citation>
    <scope>NUCLEOTIDE SEQUENCE [LARGE SCALE GENOMIC DNA]</scope>
    <source>
        <strain evidence="11 12">CBS 89968</strain>
    </source>
</reference>
<feature type="transmembrane region" description="Helical" evidence="10">
    <location>
        <begin position="46"/>
        <end position="64"/>
    </location>
</feature>
<dbReference type="GO" id="GO:0006465">
    <property type="term" value="P:signal peptide processing"/>
    <property type="evidence" value="ECO:0007669"/>
    <property type="project" value="InterPro"/>
</dbReference>
<evidence type="ECO:0000256" key="10">
    <source>
        <dbReference type="SAM" id="Phobius"/>
    </source>
</evidence>
<dbReference type="GO" id="GO:0045047">
    <property type="term" value="P:protein targeting to ER"/>
    <property type="evidence" value="ECO:0007669"/>
    <property type="project" value="TreeGrafter"/>
</dbReference>
<evidence type="ECO:0000256" key="7">
    <source>
        <dbReference type="ARBA" id="ARBA00023136"/>
    </source>
</evidence>
<dbReference type="GO" id="GO:0005787">
    <property type="term" value="C:signal peptidase complex"/>
    <property type="evidence" value="ECO:0007669"/>
    <property type="project" value="InterPro"/>
</dbReference>
<keyword evidence="4 10" id="KW-0812">Transmembrane</keyword>
<dbReference type="HOGENOM" id="CLU_089740_1_0_1"/>
<keyword evidence="5" id="KW-0256">Endoplasmic reticulum</keyword>
<accession>A0A0D2A7W2</accession>
<dbReference type="EMBL" id="KN847492">
    <property type="protein sequence ID" value="KIW20877.1"/>
    <property type="molecule type" value="Genomic_DNA"/>
</dbReference>
<dbReference type="GeneID" id="27328539"/>
<dbReference type="InterPro" id="IPR009582">
    <property type="entry name" value="Spc2/SPCS2"/>
</dbReference>
<dbReference type="RefSeq" id="XP_016241093.1">
    <property type="nucleotide sequence ID" value="XM_016375817.1"/>
</dbReference>
<evidence type="ECO:0000256" key="1">
    <source>
        <dbReference type="ARBA" id="ARBA00004477"/>
    </source>
</evidence>
<organism evidence="11 12">
    <name type="scientific">Exophiala spinifera</name>
    <dbReference type="NCBI Taxonomy" id="91928"/>
    <lineage>
        <taxon>Eukaryota</taxon>
        <taxon>Fungi</taxon>
        <taxon>Dikarya</taxon>
        <taxon>Ascomycota</taxon>
        <taxon>Pezizomycotina</taxon>
        <taxon>Eurotiomycetes</taxon>
        <taxon>Chaetothyriomycetidae</taxon>
        <taxon>Chaetothyriales</taxon>
        <taxon>Herpotrichiellaceae</taxon>
        <taxon>Exophiala</taxon>
    </lineage>
</organism>
<dbReference type="OrthoDB" id="29558at2759"/>
<comment type="similarity">
    <text evidence="2">Belongs to the SPCS2 family.</text>
</comment>
<evidence type="ECO:0000256" key="4">
    <source>
        <dbReference type="ARBA" id="ARBA00022692"/>
    </source>
</evidence>
<feature type="transmembrane region" description="Helical" evidence="10">
    <location>
        <begin position="76"/>
        <end position="96"/>
    </location>
</feature>
<gene>
    <name evidence="11" type="ORF">PV08_01456</name>
</gene>
<dbReference type="Proteomes" id="UP000053328">
    <property type="component" value="Unassembled WGS sequence"/>
</dbReference>
<dbReference type="PANTHER" id="PTHR13085:SF0">
    <property type="entry name" value="SIGNAL PEPTIDASE COMPLEX SUBUNIT 2"/>
    <property type="match status" value="1"/>
</dbReference>
<proteinExistence type="inferred from homology"/>